<dbReference type="SMART" id="SM00347">
    <property type="entry name" value="HTH_MARR"/>
    <property type="match status" value="1"/>
</dbReference>
<protein>
    <submittedName>
        <fullName evidence="5">MarR family winged helix-turn-helix transcriptional regulator</fullName>
    </submittedName>
</protein>
<accession>A0ABV8G7Y8</accession>
<evidence type="ECO:0000313" key="6">
    <source>
        <dbReference type="Proteomes" id="UP001595851"/>
    </source>
</evidence>
<feature type="domain" description="HTH marR-type" evidence="4">
    <location>
        <begin position="23"/>
        <end position="155"/>
    </location>
</feature>
<dbReference type="InterPro" id="IPR039422">
    <property type="entry name" value="MarR/SlyA-like"/>
</dbReference>
<evidence type="ECO:0000256" key="1">
    <source>
        <dbReference type="ARBA" id="ARBA00023015"/>
    </source>
</evidence>
<dbReference type="InterPro" id="IPR036390">
    <property type="entry name" value="WH_DNA-bd_sf"/>
</dbReference>
<dbReference type="PANTHER" id="PTHR33164">
    <property type="entry name" value="TRANSCRIPTIONAL REGULATOR, MARR FAMILY"/>
    <property type="match status" value="1"/>
</dbReference>
<keyword evidence="1" id="KW-0805">Transcription regulation</keyword>
<keyword evidence="6" id="KW-1185">Reference proteome</keyword>
<dbReference type="EMBL" id="JBHSBI010000011">
    <property type="protein sequence ID" value="MFC4010083.1"/>
    <property type="molecule type" value="Genomic_DNA"/>
</dbReference>
<keyword evidence="3" id="KW-0804">Transcription</keyword>
<organism evidence="5 6">
    <name type="scientific">Nonomuraea purpurea</name>
    <dbReference type="NCBI Taxonomy" id="1849276"/>
    <lineage>
        <taxon>Bacteria</taxon>
        <taxon>Bacillati</taxon>
        <taxon>Actinomycetota</taxon>
        <taxon>Actinomycetes</taxon>
        <taxon>Streptosporangiales</taxon>
        <taxon>Streptosporangiaceae</taxon>
        <taxon>Nonomuraea</taxon>
    </lineage>
</organism>
<dbReference type="Pfam" id="PF01047">
    <property type="entry name" value="MarR"/>
    <property type="match status" value="1"/>
</dbReference>
<comment type="caution">
    <text evidence="5">The sequence shown here is derived from an EMBL/GenBank/DDBJ whole genome shotgun (WGS) entry which is preliminary data.</text>
</comment>
<evidence type="ECO:0000256" key="2">
    <source>
        <dbReference type="ARBA" id="ARBA00023125"/>
    </source>
</evidence>
<dbReference type="InterPro" id="IPR000835">
    <property type="entry name" value="HTH_MarR-typ"/>
</dbReference>
<dbReference type="PROSITE" id="PS50995">
    <property type="entry name" value="HTH_MARR_2"/>
    <property type="match status" value="1"/>
</dbReference>
<dbReference type="Proteomes" id="UP001595851">
    <property type="component" value="Unassembled WGS sequence"/>
</dbReference>
<dbReference type="SUPFAM" id="SSF46785">
    <property type="entry name" value="Winged helix' DNA-binding domain"/>
    <property type="match status" value="1"/>
</dbReference>
<evidence type="ECO:0000313" key="5">
    <source>
        <dbReference type="EMBL" id="MFC4010083.1"/>
    </source>
</evidence>
<dbReference type="PRINTS" id="PR00598">
    <property type="entry name" value="HTHMARR"/>
</dbReference>
<dbReference type="PANTHER" id="PTHR33164:SF64">
    <property type="entry name" value="TRANSCRIPTIONAL REGULATOR SLYA"/>
    <property type="match status" value="1"/>
</dbReference>
<keyword evidence="2" id="KW-0238">DNA-binding</keyword>
<sequence>MSRPKDPGAADMVCAPLPASVQAGPMNHAIVRVARLHRMLAAQLLRRVGLHPAQELVLMQLWDHGPQRQIDLVRMLGSDAATMTRTIQRLEHAGFVRRRPSPTDKRATIIEATPAGRAVRRQIEDIWTELETATAAGLTPDQQSEALKVLRQIEDSLARAASSSI</sequence>
<proteinExistence type="predicted"/>
<dbReference type="Gene3D" id="1.10.10.10">
    <property type="entry name" value="Winged helix-like DNA-binding domain superfamily/Winged helix DNA-binding domain"/>
    <property type="match status" value="1"/>
</dbReference>
<gene>
    <name evidence="5" type="ORF">ACFOY2_22840</name>
</gene>
<dbReference type="PROSITE" id="PS01117">
    <property type="entry name" value="HTH_MARR_1"/>
    <property type="match status" value="1"/>
</dbReference>
<evidence type="ECO:0000259" key="4">
    <source>
        <dbReference type="PROSITE" id="PS50995"/>
    </source>
</evidence>
<name>A0ABV8G7Y8_9ACTN</name>
<dbReference type="InterPro" id="IPR023187">
    <property type="entry name" value="Tscrpt_reg_MarR-type_CS"/>
</dbReference>
<dbReference type="RefSeq" id="WP_379530105.1">
    <property type="nucleotide sequence ID" value="NZ_JBHSBI010000011.1"/>
</dbReference>
<dbReference type="InterPro" id="IPR036388">
    <property type="entry name" value="WH-like_DNA-bd_sf"/>
</dbReference>
<reference evidence="6" key="1">
    <citation type="journal article" date="2019" name="Int. J. Syst. Evol. Microbiol.">
        <title>The Global Catalogue of Microorganisms (GCM) 10K type strain sequencing project: providing services to taxonomists for standard genome sequencing and annotation.</title>
        <authorList>
            <consortium name="The Broad Institute Genomics Platform"/>
            <consortium name="The Broad Institute Genome Sequencing Center for Infectious Disease"/>
            <person name="Wu L."/>
            <person name="Ma J."/>
        </authorList>
    </citation>
    <scope>NUCLEOTIDE SEQUENCE [LARGE SCALE GENOMIC DNA]</scope>
    <source>
        <strain evidence="6">TBRC 1276</strain>
    </source>
</reference>
<evidence type="ECO:0000256" key="3">
    <source>
        <dbReference type="ARBA" id="ARBA00023163"/>
    </source>
</evidence>